<dbReference type="OrthoDB" id="9806513at2"/>
<dbReference type="EMBL" id="SLXV01000013">
    <property type="protein sequence ID" value="TCP69138.1"/>
    <property type="molecule type" value="Genomic_DNA"/>
</dbReference>
<dbReference type="PROSITE" id="PS50937">
    <property type="entry name" value="HTH_MERR_2"/>
    <property type="match status" value="1"/>
</dbReference>
<dbReference type="InterPro" id="IPR009061">
    <property type="entry name" value="DNA-bd_dom_put_sf"/>
</dbReference>
<evidence type="ECO:0000256" key="3">
    <source>
        <dbReference type="ARBA" id="ARBA00023125"/>
    </source>
</evidence>
<dbReference type="InterPro" id="IPR047057">
    <property type="entry name" value="MerR_fam"/>
</dbReference>
<dbReference type="AlphaFoldDB" id="A0A4R2RZU0"/>
<evidence type="ECO:0000259" key="6">
    <source>
        <dbReference type="PROSITE" id="PS50937"/>
    </source>
</evidence>
<proteinExistence type="predicted"/>
<protein>
    <submittedName>
        <fullName evidence="7">MerR family glutamine synthetase transcriptional repressor</fullName>
    </submittedName>
</protein>
<dbReference type="PANTHER" id="PTHR30204">
    <property type="entry name" value="REDOX-CYCLING DRUG-SENSING TRANSCRIPTIONAL ACTIVATOR SOXR"/>
    <property type="match status" value="1"/>
</dbReference>
<evidence type="ECO:0000256" key="1">
    <source>
        <dbReference type="ARBA" id="ARBA00022491"/>
    </source>
</evidence>
<feature type="domain" description="HTH merR-type" evidence="6">
    <location>
        <begin position="11"/>
        <end position="79"/>
    </location>
</feature>
<keyword evidence="5" id="KW-0175">Coiled coil</keyword>
<dbReference type="GO" id="GO:0003677">
    <property type="term" value="F:DNA binding"/>
    <property type="evidence" value="ECO:0007669"/>
    <property type="project" value="UniProtKB-KW"/>
</dbReference>
<name>A0A4R2RZU0_9BACL</name>
<dbReference type="CDD" id="cd01105">
    <property type="entry name" value="HTH_GlnR-like"/>
    <property type="match status" value="1"/>
</dbReference>
<dbReference type="Pfam" id="PF13411">
    <property type="entry name" value="MerR_1"/>
    <property type="match status" value="1"/>
</dbReference>
<evidence type="ECO:0000313" key="8">
    <source>
        <dbReference type="Proteomes" id="UP000294746"/>
    </source>
</evidence>
<dbReference type="GO" id="GO:0003700">
    <property type="term" value="F:DNA-binding transcription factor activity"/>
    <property type="evidence" value="ECO:0007669"/>
    <property type="project" value="InterPro"/>
</dbReference>
<evidence type="ECO:0000313" key="7">
    <source>
        <dbReference type="EMBL" id="TCP69138.1"/>
    </source>
</evidence>
<evidence type="ECO:0000256" key="2">
    <source>
        <dbReference type="ARBA" id="ARBA00023015"/>
    </source>
</evidence>
<dbReference type="SUPFAM" id="SSF46955">
    <property type="entry name" value="Putative DNA-binding domain"/>
    <property type="match status" value="1"/>
</dbReference>
<keyword evidence="8" id="KW-1185">Reference proteome</keyword>
<sequence>MNDEMRRNMPLFPIGTVTKLTDLTPRQVRYYEQQGLIQPERTNGNQRLFSFNDVERLFEIKSLIEKGINLAGVKEMLQKNHQILEANKEVEKAQAEVVKVKQELSERELRRLLKRDLLHPKLGRTSEVYGEFSRFFRN</sequence>
<dbReference type="InterPro" id="IPR000551">
    <property type="entry name" value="MerR-type_HTH_dom"/>
</dbReference>
<keyword evidence="3" id="KW-0238">DNA-binding</keyword>
<keyword evidence="4" id="KW-0804">Transcription</keyword>
<keyword evidence="1" id="KW-0678">Repressor</keyword>
<dbReference type="Gene3D" id="1.10.1660.10">
    <property type="match status" value="1"/>
</dbReference>
<comment type="caution">
    <text evidence="7">The sequence shown here is derived from an EMBL/GenBank/DDBJ whole genome shotgun (WGS) entry which is preliminary data.</text>
</comment>
<gene>
    <name evidence="7" type="ORF">EDD57_11360</name>
</gene>
<dbReference type="SMART" id="SM00422">
    <property type="entry name" value="HTH_MERR"/>
    <property type="match status" value="1"/>
</dbReference>
<feature type="coiled-coil region" evidence="5">
    <location>
        <begin position="73"/>
        <end position="110"/>
    </location>
</feature>
<dbReference type="Proteomes" id="UP000294746">
    <property type="component" value="Unassembled WGS sequence"/>
</dbReference>
<dbReference type="PANTHER" id="PTHR30204:SF65">
    <property type="entry name" value="HTH-TYPE TRANSCRIPTIONAL REGULATOR TNRA"/>
    <property type="match status" value="1"/>
</dbReference>
<keyword evidence="2" id="KW-0805">Transcription regulation</keyword>
<reference evidence="7 8" key="1">
    <citation type="submission" date="2019-03" db="EMBL/GenBank/DDBJ databases">
        <title>Genomic Encyclopedia of Type Strains, Phase IV (KMG-IV): sequencing the most valuable type-strain genomes for metagenomic binning, comparative biology and taxonomic classification.</title>
        <authorList>
            <person name="Goeker M."/>
        </authorList>
    </citation>
    <scope>NUCLEOTIDE SEQUENCE [LARGE SCALE GENOMIC DNA]</scope>
    <source>
        <strain evidence="7 8">DSM 46831</strain>
    </source>
</reference>
<evidence type="ECO:0000256" key="5">
    <source>
        <dbReference type="SAM" id="Coils"/>
    </source>
</evidence>
<accession>A0A4R2RZU0</accession>
<dbReference type="RefSeq" id="WP_131848580.1">
    <property type="nucleotide sequence ID" value="NZ_SLXV01000013.1"/>
</dbReference>
<organism evidence="7 8">
    <name type="scientific">Baia soyae</name>
    <dbReference type="NCBI Taxonomy" id="1544746"/>
    <lineage>
        <taxon>Bacteria</taxon>
        <taxon>Bacillati</taxon>
        <taxon>Bacillota</taxon>
        <taxon>Bacilli</taxon>
        <taxon>Bacillales</taxon>
        <taxon>Thermoactinomycetaceae</taxon>
        <taxon>Baia</taxon>
    </lineage>
</organism>
<evidence type="ECO:0000256" key="4">
    <source>
        <dbReference type="ARBA" id="ARBA00023163"/>
    </source>
</evidence>